<reference evidence="1 2" key="1">
    <citation type="journal article" date="2014" name="PLoS Genet.">
        <title>Phylogenetically driven sequencing of extremely halophilic archaea reveals strategies for static and dynamic osmo-response.</title>
        <authorList>
            <person name="Becker E.A."/>
            <person name="Seitzer P.M."/>
            <person name="Tritt A."/>
            <person name="Larsen D."/>
            <person name="Krusor M."/>
            <person name="Yao A.I."/>
            <person name="Wu D."/>
            <person name="Madern D."/>
            <person name="Eisen J.A."/>
            <person name="Darling A.E."/>
            <person name="Facciotti M.T."/>
        </authorList>
    </citation>
    <scope>NUCLEOTIDE SEQUENCE [LARGE SCALE GENOMIC DNA]</scope>
    <source>
        <strain evidence="1 2">JCM 13552</strain>
    </source>
</reference>
<evidence type="ECO:0000313" key="1">
    <source>
        <dbReference type="EMBL" id="EMA49263.1"/>
    </source>
</evidence>
<dbReference type="EMBL" id="AOMF01000176">
    <property type="protein sequence ID" value="EMA49263.1"/>
    <property type="molecule type" value="Genomic_DNA"/>
</dbReference>
<keyword evidence="2" id="KW-1185">Reference proteome</keyword>
<dbReference type="InterPro" id="IPR047676">
    <property type="entry name" value="FxLYD_dom"/>
</dbReference>
<dbReference type="Proteomes" id="UP000011680">
    <property type="component" value="Unassembled WGS sequence"/>
</dbReference>
<accession>M0MV99</accession>
<gene>
    <name evidence="1" type="ORF">C451_19466</name>
</gene>
<dbReference type="NCBIfam" id="NF038353">
    <property type="entry name" value="FxLYD_dom"/>
    <property type="match status" value="2"/>
</dbReference>
<dbReference type="AlphaFoldDB" id="M0MV99"/>
<organism evidence="1 2">
    <name type="scientific">Halococcus thailandensis JCM 13552</name>
    <dbReference type="NCBI Taxonomy" id="1227457"/>
    <lineage>
        <taxon>Archaea</taxon>
        <taxon>Methanobacteriati</taxon>
        <taxon>Methanobacteriota</taxon>
        <taxon>Stenosarchaea group</taxon>
        <taxon>Halobacteria</taxon>
        <taxon>Halobacteriales</taxon>
        <taxon>Halococcaceae</taxon>
        <taxon>Halococcus</taxon>
    </lineage>
</organism>
<dbReference type="eggNOG" id="arCOG02079">
    <property type="taxonomic scope" value="Archaea"/>
</dbReference>
<comment type="caution">
    <text evidence="1">The sequence shown here is derived from an EMBL/GenBank/DDBJ whole genome shotgun (WGS) entry which is preliminary data.</text>
</comment>
<name>M0MV99_9EURY</name>
<sequence length="177" mass="18777">METGVAAEVTNTGDTRLAYVEIEAIFRNDAGDVLDSDFTNVVGLDSGQTWEAYISYLGEESVAEAEVNVAETTAGELESPPDGVELVEDNLEPPEDEFSSAKVVGRAKNGSDSSVDYLQAAVSFVGENGNLLGAGSDNISDLPAGETWKFEAEYLAIAPDKPNEPDDYTVTLTTSIQ</sequence>
<proteinExistence type="predicted"/>
<evidence type="ECO:0000313" key="2">
    <source>
        <dbReference type="Proteomes" id="UP000011680"/>
    </source>
</evidence>
<protein>
    <submittedName>
        <fullName evidence="1">Uncharacterized protein</fullName>
    </submittedName>
</protein>